<sequence length="76" mass="8932">MSLERFGNEFVIIIVYVNHINIIGISEELPKAIDCLNKEFEIKDLVKKNPFRHEENDGELLSLEVPYLITIRELIY</sequence>
<evidence type="ECO:0008006" key="3">
    <source>
        <dbReference type="Google" id="ProtNLM"/>
    </source>
</evidence>
<comment type="caution">
    <text evidence="1">The sequence shown here is derived from an EMBL/GenBank/DDBJ whole genome shotgun (WGS) entry which is preliminary data.</text>
</comment>
<accession>A0A371FU59</accession>
<dbReference type="AlphaFoldDB" id="A0A371FU59"/>
<feature type="non-terminal residue" evidence="1">
    <location>
        <position position="1"/>
    </location>
</feature>
<keyword evidence="2" id="KW-1185">Reference proteome</keyword>
<reference evidence="1" key="1">
    <citation type="submission" date="2018-05" db="EMBL/GenBank/DDBJ databases">
        <title>Draft genome of Mucuna pruriens seed.</title>
        <authorList>
            <person name="Nnadi N.E."/>
            <person name="Vos R."/>
            <person name="Hasami M.H."/>
            <person name="Devisetty U.K."/>
            <person name="Aguiy J.C."/>
        </authorList>
    </citation>
    <scope>NUCLEOTIDE SEQUENCE [LARGE SCALE GENOMIC DNA]</scope>
    <source>
        <strain evidence="1">JCA_2017</strain>
    </source>
</reference>
<dbReference type="Proteomes" id="UP000257109">
    <property type="component" value="Unassembled WGS sequence"/>
</dbReference>
<organism evidence="1 2">
    <name type="scientific">Mucuna pruriens</name>
    <name type="common">Velvet bean</name>
    <name type="synonym">Dolichos pruriens</name>
    <dbReference type="NCBI Taxonomy" id="157652"/>
    <lineage>
        <taxon>Eukaryota</taxon>
        <taxon>Viridiplantae</taxon>
        <taxon>Streptophyta</taxon>
        <taxon>Embryophyta</taxon>
        <taxon>Tracheophyta</taxon>
        <taxon>Spermatophyta</taxon>
        <taxon>Magnoliopsida</taxon>
        <taxon>eudicotyledons</taxon>
        <taxon>Gunneridae</taxon>
        <taxon>Pentapetalae</taxon>
        <taxon>rosids</taxon>
        <taxon>fabids</taxon>
        <taxon>Fabales</taxon>
        <taxon>Fabaceae</taxon>
        <taxon>Papilionoideae</taxon>
        <taxon>50 kb inversion clade</taxon>
        <taxon>NPAAA clade</taxon>
        <taxon>indigoferoid/millettioid clade</taxon>
        <taxon>Phaseoleae</taxon>
        <taxon>Mucuna</taxon>
    </lineage>
</organism>
<evidence type="ECO:0000313" key="1">
    <source>
        <dbReference type="EMBL" id="RDX81887.1"/>
    </source>
</evidence>
<dbReference type="EMBL" id="QJKJ01007802">
    <property type="protein sequence ID" value="RDX81887.1"/>
    <property type="molecule type" value="Genomic_DNA"/>
</dbReference>
<gene>
    <name evidence="1" type="ORF">CR513_37388</name>
</gene>
<proteinExistence type="predicted"/>
<evidence type="ECO:0000313" key="2">
    <source>
        <dbReference type="Proteomes" id="UP000257109"/>
    </source>
</evidence>
<name>A0A371FU59_MUCPR</name>
<protein>
    <recommendedName>
        <fullName evidence="3">Reverse transcriptase Ty1/copia-type domain-containing protein</fullName>
    </recommendedName>
</protein>